<protein>
    <submittedName>
        <fullName evidence="1">Uncharacterized protein</fullName>
    </submittedName>
</protein>
<name>A0A022XTH8_TRISD</name>
<dbReference type="AlphaFoldDB" id="A0A022XTH8"/>
<gene>
    <name evidence="1" type="ORF">H105_04357</name>
</gene>
<dbReference type="EMBL" id="KK208854">
    <property type="protein sequence ID" value="EZF73839.1"/>
    <property type="molecule type" value="Genomic_DNA"/>
</dbReference>
<reference evidence="1 2" key="1">
    <citation type="submission" date="2014-02" db="EMBL/GenBank/DDBJ databases">
        <title>The Genome Sequence of Trichophyton rubrum (morphotype soudanense) CBS 452.61.</title>
        <authorList>
            <consortium name="The Broad Institute Genomics Platform"/>
            <person name="Cuomo C.A."/>
            <person name="White T.C."/>
            <person name="Graser Y."/>
            <person name="Martinez-Rossi N."/>
            <person name="Heitman J."/>
            <person name="Young S.K."/>
            <person name="Zeng Q."/>
            <person name="Gargeya S."/>
            <person name="Abouelleil A."/>
            <person name="Alvarado L."/>
            <person name="Chapman S.B."/>
            <person name="Gainer-Dewar J."/>
            <person name="Goldberg J."/>
            <person name="Griggs A."/>
            <person name="Gujja S."/>
            <person name="Hansen M."/>
            <person name="Howarth C."/>
            <person name="Imamovic A."/>
            <person name="Larimer J."/>
            <person name="Martinez D."/>
            <person name="Murphy C."/>
            <person name="Pearson M.D."/>
            <person name="Persinoti G."/>
            <person name="Poon T."/>
            <person name="Priest M."/>
            <person name="Roberts A.D."/>
            <person name="Saif S."/>
            <person name="Shea T.D."/>
            <person name="Sykes S.N."/>
            <person name="Wortman J."/>
            <person name="Nusbaum C."/>
            <person name="Birren B."/>
        </authorList>
    </citation>
    <scope>NUCLEOTIDE SEQUENCE [LARGE SCALE GENOMIC DNA]</scope>
    <source>
        <strain evidence="1 2">CBS 452.61</strain>
    </source>
</reference>
<proteinExistence type="predicted"/>
<organism evidence="1 2">
    <name type="scientific">Trichophyton soudanense CBS 452.61</name>
    <dbReference type="NCBI Taxonomy" id="1215331"/>
    <lineage>
        <taxon>Eukaryota</taxon>
        <taxon>Fungi</taxon>
        <taxon>Dikarya</taxon>
        <taxon>Ascomycota</taxon>
        <taxon>Pezizomycotina</taxon>
        <taxon>Eurotiomycetes</taxon>
        <taxon>Eurotiomycetidae</taxon>
        <taxon>Onygenales</taxon>
        <taxon>Arthrodermataceae</taxon>
        <taxon>Trichophyton</taxon>
    </lineage>
</organism>
<dbReference type="HOGENOM" id="CLU_1462352_0_0_1"/>
<evidence type="ECO:0000313" key="1">
    <source>
        <dbReference type="EMBL" id="EZF73839.1"/>
    </source>
</evidence>
<keyword evidence="2" id="KW-1185">Reference proteome</keyword>
<evidence type="ECO:0000313" key="2">
    <source>
        <dbReference type="Proteomes" id="UP000023623"/>
    </source>
</evidence>
<accession>A0A022XTH8</accession>
<dbReference type="Proteomes" id="UP000023623">
    <property type="component" value="Unassembled WGS sequence"/>
</dbReference>
<sequence length="185" mass="21247">MDKRQTQLPRNVPTTTSSVYSYRVAAKQQQRQQHENVRQRRFGVILERRLAANLKPWLQGNNGRHSAKMGVRCDERLHVGVLEELPSQPSIFSQSCVIWLFELRGHYSVALLVEENNGSFHCQADLTSSRSAIPIQQPQRFAYSGRRIRIQDTPYRALLVLKWSGRSHQIDSPQKPQTNSIGKNS</sequence>